<evidence type="ECO:0000313" key="3">
    <source>
        <dbReference type="Proteomes" id="UP000295558"/>
    </source>
</evidence>
<name>A0A4V3DPD9_9LIST</name>
<evidence type="ECO:0000259" key="1">
    <source>
        <dbReference type="Pfam" id="PF22481"/>
    </source>
</evidence>
<comment type="caution">
    <text evidence="2">The sequence shown here is derived from an EMBL/GenBank/DDBJ whole genome shotgun (WGS) entry which is preliminary data.</text>
</comment>
<accession>A0A4V3DPD9</accession>
<dbReference type="RefSeq" id="WP_036070873.1">
    <property type="nucleotide sequence ID" value="NZ_JAASUO010000008.1"/>
</dbReference>
<dbReference type="InterPro" id="IPR054254">
    <property type="entry name" value="DUF6985"/>
</dbReference>
<dbReference type="OrthoDB" id="3477708at2"/>
<gene>
    <name evidence="2" type="ORF">DFP96_11032</name>
</gene>
<proteinExistence type="predicted"/>
<dbReference type="Proteomes" id="UP000295558">
    <property type="component" value="Unassembled WGS sequence"/>
</dbReference>
<dbReference type="Pfam" id="PF22481">
    <property type="entry name" value="DUF6985"/>
    <property type="match status" value="1"/>
</dbReference>
<evidence type="ECO:0000313" key="2">
    <source>
        <dbReference type="EMBL" id="TDR51956.1"/>
    </source>
</evidence>
<protein>
    <recommendedName>
        <fullName evidence="1">DUF6985 domain-containing protein</fullName>
    </recommendedName>
</protein>
<dbReference type="EMBL" id="SNZK01000010">
    <property type="protein sequence ID" value="TDR51956.1"/>
    <property type="molecule type" value="Genomic_DNA"/>
</dbReference>
<reference evidence="2 3" key="1">
    <citation type="submission" date="2019-03" db="EMBL/GenBank/DDBJ databases">
        <title>Genomic Encyclopedia of Type Strains, Phase III (KMG-III): the genomes of soil and plant-associated and newly described type strains.</title>
        <authorList>
            <person name="Whitman W."/>
        </authorList>
    </citation>
    <scope>NUCLEOTIDE SEQUENCE [LARGE SCALE GENOMIC DNA]</scope>
    <source>
        <strain evidence="2 3">CECT 7972</strain>
    </source>
</reference>
<dbReference type="STRING" id="1265846.PROCOU_08013"/>
<keyword evidence="3" id="KW-1185">Reference proteome</keyword>
<feature type="domain" description="DUF6985" evidence="1">
    <location>
        <begin position="9"/>
        <end position="56"/>
    </location>
</feature>
<dbReference type="AlphaFoldDB" id="A0A4V3DPD9"/>
<organism evidence="2 3">
    <name type="scientific">Listeria rocourtiae</name>
    <dbReference type="NCBI Taxonomy" id="647910"/>
    <lineage>
        <taxon>Bacteria</taxon>
        <taxon>Bacillati</taxon>
        <taxon>Bacillota</taxon>
        <taxon>Bacilli</taxon>
        <taxon>Bacillales</taxon>
        <taxon>Listeriaceae</taxon>
        <taxon>Listeria</taxon>
    </lineage>
</organism>
<sequence>MKKINDDLFGEIKFDLYWSGKKSINMFGKKYDVILSIDGEEDADFSPIQPKAYTRMSNGRLDLPEGLRR</sequence>